<dbReference type="PANTHER" id="PTHR11644:SF2">
    <property type="entry name" value="CYTIDINE DEAMINASE"/>
    <property type="match status" value="1"/>
</dbReference>
<dbReference type="RefSeq" id="WP_065970006.1">
    <property type="nucleotide sequence ID" value="NZ_PSYR01000001.1"/>
</dbReference>
<evidence type="ECO:0000256" key="11">
    <source>
        <dbReference type="ARBA" id="ARBA00049558"/>
    </source>
</evidence>
<dbReference type="OrthoDB" id="9795347at2"/>
<feature type="binding site" evidence="13">
    <location>
        <begin position="49"/>
        <end position="55"/>
    </location>
    <ligand>
        <name>substrate</name>
    </ligand>
</feature>
<evidence type="ECO:0000256" key="10">
    <source>
        <dbReference type="ARBA" id="ARBA00049252"/>
    </source>
</evidence>
<dbReference type="InterPro" id="IPR050202">
    <property type="entry name" value="Cyt/Deoxycyt_deaminase"/>
</dbReference>
<evidence type="ECO:0000256" key="9">
    <source>
        <dbReference type="ARBA" id="ARBA00032005"/>
    </source>
</evidence>
<comment type="catalytic activity">
    <reaction evidence="11 15">
        <text>cytidine + H2O + H(+) = uridine + NH4(+)</text>
        <dbReference type="Rhea" id="RHEA:16069"/>
        <dbReference type="ChEBI" id="CHEBI:15377"/>
        <dbReference type="ChEBI" id="CHEBI:15378"/>
        <dbReference type="ChEBI" id="CHEBI:16704"/>
        <dbReference type="ChEBI" id="CHEBI:17562"/>
        <dbReference type="ChEBI" id="CHEBI:28938"/>
        <dbReference type="EC" id="3.5.4.5"/>
    </reaction>
</comment>
<dbReference type="InterPro" id="IPR002125">
    <property type="entry name" value="CMP_dCMP_dom"/>
</dbReference>
<feature type="binding site" evidence="14">
    <location>
        <position position="94"/>
    </location>
    <ligand>
        <name>Zn(2+)</name>
        <dbReference type="ChEBI" id="CHEBI:29105"/>
        <note>catalytic</note>
    </ligand>
</feature>
<comment type="cofactor">
    <cofactor evidence="1 14 15">
        <name>Zn(2+)</name>
        <dbReference type="ChEBI" id="CHEBI:29105"/>
    </cofactor>
</comment>
<evidence type="ECO:0000256" key="12">
    <source>
        <dbReference type="PIRSR" id="PIRSR606262-1"/>
    </source>
</evidence>
<evidence type="ECO:0000256" key="2">
    <source>
        <dbReference type="ARBA" id="ARBA00003949"/>
    </source>
</evidence>
<dbReference type="CDD" id="cd01283">
    <property type="entry name" value="cytidine_deaminase"/>
    <property type="match status" value="1"/>
</dbReference>
<dbReference type="InterPro" id="IPR016193">
    <property type="entry name" value="Cytidine_deaminase-like"/>
</dbReference>
<dbReference type="EMBL" id="PSYR01000001">
    <property type="protein sequence ID" value="RCN58804.1"/>
    <property type="molecule type" value="Genomic_DNA"/>
</dbReference>
<dbReference type="NCBIfam" id="TIGR01354">
    <property type="entry name" value="cyt_deam_tetra"/>
    <property type="match status" value="1"/>
</dbReference>
<evidence type="ECO:0000256" key="15">
    <source>
        <dbReference type="RuleBase" id="RU364006"/>
    </source>
</evidence>
<dbReference type="GO" id="GO:0072527">
    <property type="term" value="P:pyrimidine-containing compound metabolic process"/>
    <property type="evidence" value="ECO:0007669"/>
    <property type="project" value="UniProtKB-ARBA"/>
</dbReference>
<keyword evidence="17" id="KW-1185">Reference proteome</keyword>
<dbReference type="Gene3D" id="3.40.140.10">
    <property type="entry name" value="Cytidine Deaminase, domain 2"/>
    <property type="match status" value="1"/>
</dbReference>
<evidence type="ECO:0000256" key="3">
    <source>
        <dbReference type="ARBA" id="ARBA00006576"/>
    </source>
</evidence>
<protein>
    <recommendedName>
        <fullName evidence="5 15">Cytidine deaminase</fullName>
        <ecNumber evidence="4 15">3.5.4.5</ecNumber>
    </recommendedName>
    <alternativeName>
        <fullName evidence="9 15">Cytidine aminohydrolase</fullName>
    </alternativeName>
</protein>
<keyword evidence="8 14" id="KW-0862">Zinc</keyword>
<comment type="similarity">
    <text evidence="3 15">Belongs to the cytidine and deoxycytidylate deaminase family.</text>
</comment>
<dbReference type="AlphaFoldDB" id="A0A1C2G1Z6"/>
<gene>
    <name evidence="16" type="ORF">C4900_03320</name>
</gene>
<dbReference type="SUPFAM" id="SSF53927">
    <property type="entry name" value="Cytidine deaminase-like"/>
    <property type="match status" value="1"/>
</dbReference>
<dbReference type="STRING" id="163359.A9R16_10925"/>
<comment type="caution">
    <text evidence="16">The sequence shown here is derived from an EMBL/GenBank/DDBJ whole genome shotgun (WGS) entry which is preliminary data.</text>
</comment>
<dbReference type="NCBIfam" id="NF004064">
    <property type="entry name" value="PRK05578.1"/>
    <property type="match status" value="1"/>
</dbReference>
<organism evidence="16 17">
    <name type="scientific">Acidiferrobacter thiooxydans</name>
    <dbReference type="NCBI Taxonomy" id="163359"/>
    <lineage>
        <taxon>Bacteria</taxon>
        <taxon>Pseudomonadati</taxon>
        <taxon>Pseudomonadota</taxon>
        <taxon>Gammaproteobacteria</taxon>
        <taxon>Acidiferrobacterales</taxon>
        <taxon>Acidiferrobacteraceae</taxon>
        <taxon>Acidiferrobacter</taxon>
    </lineage>
</organism>
<evidence type="ECO:0000256" key="7">
    <source>
        <dbReference type="ARBA" id="ARBA00022801"/>
    </source>
</evidence>
<evidence type="ECO:0000256" key="6">
    <source>
        <dbReference type="ARBA" id="ARBA00022723"/>
    </source>
</evidence>
<comment type="function">
    <text evidence="2 15">This enzyme scavenges exogenous and endogenous cytidine and 2'-deoxycytidine for UMP synthesis.</text>
</comment>
<dbReference type="Proteomes" id="UP000253250">
    <property type="component" value="Unassembled WGS sequence"/>
</dbReference>
<feature type="binding site" evidence="14">
    <location>
        <position position="60"/>
    </location>
    <ligand>
        <name>Zn(2+)</name>
        <dbReference type="ChEBI" id="CHEBI:29105"/>
        <note>catalytic</note>
    </ligand>
</feature>
<name>A0A1C2G1Z6_9GAMM</name>
<evidence type="ECO:0000313" key="16">
    <source>
        <dbReference type="EMBL" id="RCN58804.1"/>
    </source>
</evidence>
<comment type="catalytic activity">
    <reaction evidence="10 15">
        <text>2'-deoxycytidine + H2O + H(+) = 2'-deoxyuridine + NH4(+)</text>
        <dbReference type="Rhea" id="RHEA:13433"/>
        <dbReference type="ChEBI" id="CHEBI:15377"/>
        <dbReference type="ChEBI" id="CHEBI:15378"/>
        <dbReference type="ChEBI" id="CHEBI:15698"/>
        <dbReference type="ChEBI" id="CHEBI:16450"/>
        <dbReference type="ChEBI" id="CHEBI:28938"/>
        <dbReference type="EC" id="3.5.4.5"/>
    </reaction>
</comment>
<feature type="binding site" evidence="14">
    <location>
        <position position="97"/>
    </location>
    <ligand>
        <name>Zn(2+)</name>
        <dbReference type="ChEBI" id="CHEBI:29105"/>
        <note>catalytic</note>
    </ligand>
</feature>
<evidence type="ECO:0000256" key="13">
    <source>
        <dbReference type="PIRSR" id="PIRSR606262-2"/>
    </source>
</evidence>
<dbReference type="GO" id="GO:0008270">
    <property type="term" value="F:zinc ion binding"/>
    <property type="evidence" value="ECO:0007669"/>
    <property type="project" value="UniProtKB-UniRule"/>
</dbReference>
<dbReference type="InterPro" id="IPR006262">
    <property type="entry name" value="Cyt_deam_tetra"/>
</dbReference>
<evidence type="ECO:0000256" key="8">
    <source>
        <dbReference type="ARBA" id="ARBA00022833"/>
    </source>
</evidence>
<keyword evidence="6 14" id="KW-0479">Metal-binding</keyword>
<evidence type="ECO:0000313" key="17">
    <source>
        <dbReference type="Proteomes" id="UP000253250"/>
    </source>
</evidence>
<proteinExistence type="inferred from homology"/>
<keyword evidence="7 15" id="KW-0378">Hydrolase</keyword>
<evidence type="ECO:0000256" key="4">
    <source>
        <dbReference type="ARBA" id="ARBA00012783"/>
    </source>
</evidence>
<sequence>MSDLIVSGDVARLLHAAREVIAHAHAPYSGFPVGAAILTVSGEVFAGCNVENAAYPLGLCAEAAALGVMVSTRGAQRLRAALVLTARPAPSWPCGGCRQRLQEFMGAEAMVYAAGCGAEPVGMPFARLLPLAFGADDLAPGSS</sequence>
<dbReference type="PROSITE" id="PS51747">
    <property type="entry name" value="CYT_DCMP_DEAMINASES_2"/>
    <property type="match status" value="1"/>
</dbReference>
<reference evidence="16 17" key="1">
    <citation type="submission" date="2018-02" db="EMBL/GenBank/DDBJ databases">
        <title>Insights into the biology of acidophilic members of the Acidiferrobacteraceae family derived from comparative genomic analyses.</title>
        <authorList>
            <person name="Issotta F."/>
            <person name="Thyssen C."/>
            <person name="Mena C."/>
            <person name="Moya A."/>
            <person name="Bellenberg S."/>
            <person name="Sproer C."/>
            <person name="Covarrubias P.C."/>
            <person name="Sand W."/>
            <person name="Quatrini R."/>
            <person name="Vera M."/>
        </authorList>
    </citation>
    <scope>NUCLEOTIDE SEQUENCE [LARGE SCALE GENOMIC DNA]</scope>
    <source>
        <strain evidence="17">m-1</strain>
    </source>
</reference>
<feature type="active site" description="Proton donor" evidence="12">
    <location>
        <position position="62"/>
    </location>
</feature>
<dbReference type="PANTHER" id="PTHR11644">
    <property type="entry name" value="CYTIDINE DEAMINASE"/>
    <property type="match status" value="1"/>
</dbReference>
<evidence type="ECO:0000256" key="5">
    <source>
        <dbReference type="ARBA" id="ARBA00018266"/>
    </source>
</evidence>
<dbReference type="Pfam" id="PF00383">
    <property type="entry name" value="dCMP_cyt_deam_1"/>
    <property type="match status" value="1"/>
</dbReference>
<evidence type="ECO:0000256" key="14">
    <source>
        <dbReference type="PIRSR" id="PIRSR606262-3"/>
    </source>
</evidence>
<dbReference type="GO" id="GO:0005829">
    <property type="term" value="C:cytosol"/>
    <property type="evidence" value="ECO:0007669"/>
    <property type="project" value="TreeGrafter"/>
</dbReference>
<dbReference type="EC" id="3.5.4.5" evidence="4 15"/>
<evidence type="ECO:0000256" key="1">
    <source>
        <dbReference type="ARBA" id="ARBA00001947"/>
    </source>
</evidence>
<dbReference type="GO" id="GO:0004126">
    <property type="term" value="F:cytidine deaminase activity"/>
    <property type="evidence" value="ECO:0007669"/>
    <property type="project" value="UniProtKB-UniRule"/>
</dbReference>
<accession>A0A1C2G1Z6</accession>
<dbReference type="GO" id="GO:0055086">
    <property type="term" value="P:nucleobase-containing small molecule metabolic process"/>
    <property type="evidence" value="ECO:0007669"/>
    <property type="project" value="UniProtKB-ARBA"/>
</dbReference>